<evidence type="ECO:0000313" key="13">
    <source>
        <dbReference type="Proteomes" id="UP000483672"/>
    </source>
</evidence>
<dbReference type="EMBL" id="WIWS01000077">
    <property type="protein sequence ID" value="KAF3210956.1"/>
    <property type="molecule type" value="Genomic_DNA"/>
</dbReference>
<evidence type="ECO:0000256" key="3">
    <source>
        <dbReference type="ARBA" id="ARBA00020058"/>
    </source>
</evidence>
<comment type="similarity">
    <text evidence="1 4">Belongs to the DENR family.</text>
</comment>
<sequence>MEAESSAAGAAAGAAAAGTAGEGSTVVPLEVAYCGVCSLPPEYCEFGATVKKCMDWLESNHPSLHQKLYSSEALESKMGTMTLEAQQKAEKDLAKKQQKEELRQEREAAKKKSSVITIKRVERTKRKYVTVVSGIEAFELVYKTVAKEFGKKFACGSSVTKSAAGSEEITVQGDLSDEILEELVEKYGIDEDNIRQVEETKKKGGSGAG</sequence>
<dbReference type="InterPro" id="IPR001950">
    <property type="entry name" value="SUI1"/>
</dbReference>
<evidence type="ECO:0000313" key="9">
    <source>
        <dbReference type="EMBL" id="KAF3204168.1"/>
    </source>
</evidence>
<dbReference type="Proteomes" id="UP000614610">
    <property type="component" value="Unassembled WGS sequence"/>
</dbReference>
<evidence type="ECO:0000256" key="1">
    <source>
        <dbReference type="ARBA" id="ARBA00007514"/>
    </source>
</evidence>
<dbReference type="AlphaFoldDB" id="A0A6G1MBY1"/>
<dbReference type="Pfam" id="PF21023">
    <property type="entry name" value="DENR_N"/>
    <property type="match status" value="1"/>
</dbReference>
<dbReference type="EMBL" id="WIPF01000197">
    <property type="protein sequence ID" value="KAF3200322.1"/>
    <property type="molecule type" value="Genomic_DNA"/>
</dbReference>
<dbReference type="Gene3D" id="3.30.780.10">
    <property type="entry name" value="SUI1-like domain"/>
    <property type="match status" value="1"/>
</dbReference>
<dbReference type="SUPFAM" id="SSF55159">
    <property type="entry name" value="eIF1-like"/>
    <property type="match status" value="1"/>
</dbReference>
<dbReference type="PROSITE" id="PS50296">
    <property type="entry name" value="SUI1"/>
    <property type="match status" value="1"/>
</dbReference>
<dbReference type="Pfam" id="PF01253">
    <property type="entry name" value="SUI1"/>
    <property type="match status" value="1"/>
</dbReference>
<evidence type="ECO:0000256" key="4">
    <source>
        <dbReference type="RuleBase" id="RU361273"/>
    </source>
</evidence>
<dbReference type="PANTHER" id="PTHR12789:SF0">
    <property type="entry name" value="DENSITY-REGULATED PROTEIN"/>
    <property type="match status" value="1"/>
</dbReference>
<dbReference type="GO" id="GO:0001731">
    <property type="term" value="P:formation of translation preinitiation complex"/>
    <property type="evidence" value="ECO:0007669"/>
    <property type="project" value="TreeGrafter"/>
</dbReference>
<dbReference type="Proteomes" id="UP000483672">
    <property type="component" value="Unassembled WGS sequence"/>
</dbReference>
<dbReference type="EMBL" id="WIWT01000073">
    <property type="protein sequence ID" value="KAF3204168.1"/>
    <property type="molecule type" value="Genomic_DNA"/>
</dbReference>
<dbReference type="EMBL" id="JAABOE010000072">
    <property type="protein sequence ID" value="KAF3170862.1"/>
    <property type="molecule type" value="Genomic_DNA"/>
</dbReference>
<dbReference type="GO" id="GO:0003743">
    <property type="term" value="F:translation initiation factor activity"/>
    <property type="evidence" value="ECO:0007669"/>
    <property type="project" value="InterPro"/>
</dbReference>
<dbReference type="CDD" id="cd11607">
    <property type="entry name" value="DENR_C"/>
    <property type="match status" value="1"/>
</dbReference>
<feature type="domain" description="SUI1" evidence="6">
    <location>
        <begin position="116"/>
        <end position="187"/>
    </location>
</feature>
<dbReference type="NCBIfam" id="TIGR01159">
    <property type="entry name" value="DRP1"/>
    <property type="match status" value="1"/>
</dbReference>
<keyword evidence="4" id="KW-0687">Ribonucleoprotein</keyword>
<dbReference type="InterPro" id="IPR036877">
    <property type="entry name" value="SUI1_dom_sf"/>
</dbReference>
<organism evidence="10 11">
    <name type="scientific">Orbilia oligospora</name>
    <name type="common">Nematode-trapping fungus</name>
    <name type="synonym">Arthrobotrys oligospora</name>
    <dbReference type="NCBI Taxonomy" id="2813651"/>
    <lineage>
        <taxon>Eukaryota</taxon>
        <taxon>Fungi</taxon>
        <taxon>Dikarya</taxon>
        <taxon>Ascomycota</taxon>
        <taxon>Pezizomycotina</taxon>
        <taxon>Orbiliomycetes</taxon>
        <taxon>Orbiliales</taxon>
        <taxon>Orbiliaceae</taxon>
        <taxon>Orbilia</taxon>
    </lineage>
</organism>
<evidence type="ECO:0000256" key="2">
    <source>
        <dbReference type="ARBA" id="ARBA00011742"/>
    </source>
</evidence>
<dbReference type="Proteomes" id="UP000472727">
    <property type="component" value="Unassembled WGS sequence"/>
</dbReference>
<dbReference type="OrthoDB" id="277199at2759"/>
<dbReference type="InterPro" id="IPR005873">
    <property type="entry name" value="DENR_eukaryotes"/>
</dbReference>
<evidence type="ECO:0000259" key="6">
    <source>
        <dbReference type="PROSITE" id="PS50296"/>
    </source>
</evidence>
<dbReference type="GO" id="GO:1990904">
    <property type="term" value="C:ribonucleoprotein complex"/>
    <property type="evidence" value="ECO:0007669"/>
    <property type="project" value="UniProtKB-KW"/>
</dbReference>
<evidence type="ECO:0000313" key="11">
    <source>
        <dbReference type="Proteomes" id="UP000472727"/>
    </source>
</evidence>
<dbReference type="GO" id="GO:0005737">
    <property type="term" value="C:cytoplasm"/>
    <property type="evidence" value="ECO:0007669"/>
    <property type="project" value="UniProtKB-SubCell"/>
</dbReference>
<name>A0A6G1MBY1_ORBOL</name>
<dbReference type="InterPro" id="IPR050318">
    <property type="entry name" value="DENR/SUI1_TIF"/>
</dbReference>
<feature type="region of interest" description="Disordered" evidence="5">
    <location>
        <begin position="85"/>
        <end position="107"/>
    </location>
</feature>
<keyword evidence="4" id="KW-0963">Cytoplasm</keyword>
<feature type="compositionally biased region" description="Basic and acidic residues" evidence="5">
    <location>
        <begin position="87"/>
        <end position="107"/>
    </location>
</feature>
<accession>A0A6G1MBY1</accession>
<evidence type="ECO:0000256" key="5">
    <source>
        <dbReference type="SAM" id="MobiDB-lite"/>
    </source>
</evidence>
<dbReference type="GO" id="GO:0005840">
    <property type="term" value="C:ribosome"/>
    <property type="evidence" value="ECO:0007669"/>
    <property type="project" value="UniProtKB-KW"/>
</dbReference>
<comment type="subunit">
    <text evidence="2 4">Interacts with the 40S ribosomal subunit.</text>
</comment>
<dbReference type="GO" id="GO:0003729">
    <property type="term" value="F:mRNA binding"/>
    <property type="evidence" value="ECO:0007669"/>
    <property type="project" value="TreeGrafter"/>
</dbReference>
<dbReference type="InterPro" id="IPR048517">
    <property type="entry name" value="DENR_N"/>
</dbReference>
<comment type="domain">
    <text evidence="4">The SUI1 domain may be involved in RNA binding.</text>
</comment>
<dbReference type="Proteomes" id="UP000479691">
    <property type="component" value="Unassembled WGS sequence"/>
</dbReference>
<dbReference type="InterPro" id="IPR046447">
    <property type="entry name" value="DENR_C"/>
</dbReference>
<dbReference type="GO" id="GO:0002188">
    <property type="term" value="P:translation reinitiation"/>
    <property type="evidence" value="ECO:0007669"/>
    <property type="project" value="TreeGrafter"/>
</dbReference>
<evidence type="ECO:0000313" key="7">
    <source>
        <dbReference type="EMBL" id="KAF3170862.1"/>
    </source>
</evidence>
<proteinExistence type="inferred from homology"/>
<keyword evidence="4" id="KW-0689">Ribosomal protein</keyword>
<dbReference type="PANTHER" id="PTHR12789">
    <property type="entry name" value="DENSITY-REGULATED PROTEIN HOMOLOG"/>
    <property type="match status" value="1"/>
</dbReference>
<comment type="subcellular location">
    <subcellularLocation>
        <location evidence="4">Cytoplasm</location>
    </subcellularLocation>
</comment>
<reference evidence="11 12" key="1">
    <citation type="submission" date="2019-06" db="EMBL/GenBank/DDBJ databases">
        <authorList>
            <person name="Palmer J.M."/>
        </authorList>
    </citation>
    <scope>NUCLEOTIDE SEQUENCE [LARGE SCALE GENOMIC DNA]</scope>
    <source>
        <strain evidence="10 11">TWF106</strain>
        <strain evidence="8 13">TWF191</strain>
        <strain evidence="9">TWF679</strain>
        <strain evidence="7 12">TWF788</strain>
    </source>
</reference>
<evidence type="ECO:0000313" key="12">
    <source>
        <dbReference type="Proteomes" id="UP000479691"/>
    </source>
</evidence>
<comment type="caution">
    <text evidence="10">The sequence shown here is derived from an EMBL/GenBank/DDBJ whole genome shotgun (WGS) entry which is preliminary data.</text>
</comment>
<evidence type="ECO:0000313" key="10">
    <source>
        <dbReference type="EMBL" id="KAF3210956.1"/>
    </source>
</evidence>
<protein>
    <recommendedName>
        <fullName evidence="3 4">Translation machinery-associated protein 22</fullName>
    </recommendedName>
</protein>
<gene>
    <name evidence="10" type="primary">TMA22</name>
    <name evidence="10" type="ORF">TWF106_010353</name>
    <name evidence="8" type="ORF">TWF191_003758</name>
    <name evidence="9" type="ORF">TWF679_009911</name>
    <name evidence="7" type="ORF">TWF788_010035</name>
</gene>
<evidence type="ECO:0000313" key="8">
    <source>
        <dbReference type="EMBL" id="KAF3200322.1"/>
    </source>
</evidence>